<evidence type="ECO:0008006" key="4">
    <source>
        <dbReference type="Google" id="ProtNLM"/>
    </source>
</evidence>
<proteinExistence type="predicted"/>
<evidence type="ECO:0000313" key="2">
    <source>
        <dbReference type="EMBL" id="MFC4638742.1"/>
    </source>
</evidence>
<reference evidence="3" key="1">
    <citation type="journal article" date="2019" name="Int. J. Syst. Evol. Microbiol.">
        <title>The Global Catalogue of Microorganisms (GCM) 10K type strain sequencing project: providing services to taxonomists for standard genome sequencing and annotation.</title>
        <authorList>
            <consortium name="The Broad Institute Genomics Platform"/>
            <consortium name="The Broad Institute Genome Sequencing Center for Infectious Disease"/>
            <person name="Wu L."/>
            <person name="Ma J."/>
        </authorList>
    </citation>
    <scope>NUCLEOTIDE SEQUENCE [LARGE SCALE GENOMIC DNA]</scope>
    <source>
        <strain evidence="3">CCUG 55995</strain>
    </source>
</reference>
<feature type="transmembrane region" description="Helical" evidence="1">
    <location>
        <begin position="139"/>
        <end position="160"/>
    </location>
</feature>
<feature type="transmembrane region" description="Helical" evidence="1">
    <location>
        <begin position="238"/>
        <end position="257"/>
    </location>
</feature>
<feature type="transmembrane region" description="Helical" evidence="1">
    <location>
        <begin position="189"/>
        <end position="211"/>
    </location>
</feature>
<keyword evidence="3" id="KW-1185">Reference proteome</keyword>
<keyword evidence="1" id="KW-0472">Membrane</keyword>
<name>A0ABV9I9Q1_9DEIO</name>
<dbReference type="Proteomes" id="UP001595952">
    <property type="component" value="Unassembled WGS sequence"/>
</dbReference>
<keyword evidence="1" id="KW-0812">Transmembrane</keyword>
<sequence length="288" mass="30942">MMTSWQGGALRVLCVVGLGLVAACGGLWWQVWNAWQGMPAEAHELGLPPEPFVNLLPQMALQGALGLVGLLLSLMTGALLVWLPSLRAQEHVWARRVFAGGAWAGQALGVLAALVGVGWQIWTASRTAEPLALLPPGVYALVTSFVLVVVGTPLLVLCWLSLRGLRHWALTVGRWNRAPSPRRGTLHRALGAVSDTLLFAAALLLFLGVYLSPAPLVELMYNPGVTELERVMAAQKPATLGLMVWALLLGGASVWLWRTLARQACDVLDPQVSGVARLARARHQPADF</sequence>
<dbReference type="EMBL" id="JBHSEI010000007">
    <property type="protein sequence ID" value="MFC4638742.1"/>
    <property type="molecule type" value="Genomic_DNA"/>
</dbReference>
<keyword evidence="1" id="KW-1133">Transmembrane helix</keyword>
<dbReference type="RefSeq" id="WP_380061750.1">
    <property type="nucleotide sequence ID" value="NZ_JBHSEI010000007.1"/>
</dbReference>
<evidence type="ECO:0000256" key="1">
    <source>
        <dbReference type="SAM" id="Phobius"/>
    </source>
</evidence>
<accession>A0ABV9I9Q1</accession>
<gene>
    <name evidence="2" type="ORF">ACFO0D_10355</name>
</gene>
<protein>
    <recommendedName>
        <fullName evidence="4">Glycerophosphoryl diester phosphodiesterase membrane domain-containing protein</fullName>
    </recommendedName>
</protein>
<feature type="transmembrane region" description="Helical" evidence="1">
    <location>
        <begin position="12"/>
        <end position="31"/>
    </location>
</feature>
<comment type="caution">
    <text evidence="2">The sequence shown here is derived from an EMBL/GenBank/DDBJ whole genome shotgun (WGS) entry which is preliminary data.</text>
</comment>
<evidence type="ECO:0000313" key="3">
    <source>
        <dbReference type="Proteomes" id="UP001595952"/>
    </source>
</evidence>
<organism evidence="2 3">
    <name type="scientific">Deinococcus hohokamensis</name>
    <dbReference type="NCBI Taxonomy" id="309883"/>
    <lineage>
        <taxon>Bacteria</taxon>
        <taxon>Thermotogati</taxon>
        <taxon>Deinococcota</taxon>
        <taxon>Deinococci</taxon>
        <taxon>Deinococcales</taxon>
        <taxon>Deinococcaceae</taxon>
        <taxon>Deinococcus</taxon>
    </lineage>
</organism>
<feature type="transmembrane region" description="Helical" evidence="1">
    <location>
        <begin position="59"/>
        <end position="85"/>
    </location>
</feature>
<feature type="transmembrane region" description="Helical" evidence="1">
    <location>
        <begin position="97"/>
        <end position="119"/>
    </location>
</feature>